<feature type="region of interest" description="Disordered" evidence="5">
    <location>
        <begin position="416"/>
        <end position="441"/>
    </location>
</feature>
<keyword evidence="3" id="KW-0862">Zinc</keyword>
<dbReference type="PANTHER" id="PTHR47794">
    <property type="entry name" value="VACUOLAR PROTEIN SORTING-ASSOCIATED PROTEIN 27"/>
    <property type="match status" value="1"/>
</dbReference>
<accession>A0AAX4H4M9</accession>
<proteinExistence type="predicted"/>
<feature type="region of interest" description="Disordered" evidence="5">
    <location>
        <begin position="51"/>
        <end position="87"/>
    </location>
</feature>
<dbReference type="RefSeq" id="XP_062875850.1">
    <property type="nucleotide sequence ID" value="XM_063019780.1"/>
</dbReference>
<keyword evidence="1" id="KW-0479">Metal-binding</keyword>
<dbReference type="GO" id="GO:0033565">
    <property type="term" value="C:ESCRT-0 complex"/>
    <property type="evidence" value="ECO:0007669"/>
    <property type="project" value="TreeGrafter"/>
</dbReference>
<feature type="compositionally biased region" description="Polar residues" evidence="5">
    <location>
        <begin position="416"/>
        <end position="437"/>
    </location>
</feature>
<feature type="domain" description="FYVE-type" evidence="6">
    <location>
        <begin position="635"/>
        <end position="692"/>
    </location>
</feature>
<gene>
    <name evidence="7" type="ORF">PUMCH_000705</name>
</gene>
<evidence type="ECO:0000256" key="3">
    <source>
        <dbReference type="ARBA" id="ARBA00022833"/>
    </source>
</evidence>
<dbReference type="InterPro" id="IPR017455">
    <property type="entry name" value="Znf_FYVE-rel"/>
</dbReference>
<feature type="compositionally biased region" description="Low complexity" evidence="5">
    <location>
        <begin position="713"/>
        <end position="727"/>
    </location>
</feature>
<sequence length="769" mass="84572">MHPGTSVHHQETTLKGGEVEPPQSANGDNEIRKQNTIYESVEMANPAALIGQQGGETMPHPDTNTEASQSRPLSPLNDKLESSSDLQFKKKDYQRSRTLLFQSVLSSVSLKSLKHQYTTPKPALERNTSNLLQQGIKNFQSYIQAPVLLLVTNPRSDDNVAIGQRLPFDAEGKVASKNSLNLNERRPSTHPAADAGASDDDIYKEETILQQQKLTLNALKKLSLSLAPIIRPEEEEEANGSTHRVASTLRISSKLLNSPNTNNTSRNSVSASASNMLTMTAAHPESAANSGTKVSHESSKAASDRVSKPYLPAEVDLSQFSSLTRQGRFSNRPEREPLVKSPISTNEISSPVSATEPSGRVLFPDNAPASTIPEQLQPFVNLPLSENQRINDQLNNGREKPELKLNMTRLQDSFDVQANSTSPKRNQASSHANQNLRAPNPLTELYVGRTNNNMSEKSSMNAPNIPNRALPLKKLQQINGFRSPMYIPAVLRKTETAVDDDDATNGDTYLFSHDPRIGAYHGAHPHHSPSSAPISVATTANNSSNVLIRSNDLASSQTGNNGTTDNDYSTYRIPNGSAPKTSSSSTGPFPLSHNANIHNKGARYVQYHLHIVNAPPTRHHWLKDESVAECGILSCKKKFNFFERRHHCRKCGGIFCKEHTLHYLYINHLAQFTTGGRGTLSRVCARCIAEYREFAKREYGTHDGQERLGDPRQNASAQNLSNSSSQNEPGAYRATALEHRQDSFVTSPDENSKDTVVGSVPANWSWSSF</sequence>
<feature type="region of interest" description="Disordered" evidence="5">
    <location>
        <begin position="178"/>
        <end position="199"/>
    </location>
</feature>
<evidence type="ECO:0000313" key="7">
    <source>
        <dbReference type="EMBL" id="WPK23464.1"/>
    </source>
</evidence>
<dbReference type="CDD" id="cd15760">
    <property type="entry name" value="FYVE_scVPS27p_like"/>
    <property type="match status" value="1"/>
</dbReference>
<evidence type="ECO:0000256" key="2">
    <source>
        <dbReference type="ARBA" id="ARBA00022771"/>
    </source>
</evidence>
<name>A0AAX4H4M9_9ASCO</name>
<dbReference type="SUPFAM" id="SSF57903">
    <property type="entry name" value="FYVE/PHD zinc finger"/>
    <property type="match status" value="1"/>
</dbReference>
<dbReference type="Pfam" id="PF01363">
    <property type="entry name" value="FYVE"/>
    <property type="match status" value="1"/>
</dbReference>
<feature type="compositionally biased region" description="Polar residues" evidence="5">
    <location>
        <begin position="578"/>
        <end position="593"/>
    </location>
</feature>
<feature type="compositionally biased region" description="Basic and acidic residues" evidence="5">
    <location>
        <begin position="294"/>
        <end position="306"/>
    </location>
</feature>
<organism evidence="7 8">
    <name type="scientific">Australozyma saopauloensis</name>
    <dbReference type="NCBI Taxonomy" id="291208"/>
    <lineage>
        <taxon>Eukaryota</taxon>
        <taxon>Fungi</taxon>
        <taxon>Dikarya</taxon>
        <taxon>Ascomycota</taxon>
        <taxon>Saccharomycotina</taxon>
        <taxon>Pichiomycetes</taxon>
        <taxon>Metschnikowiaceae</taxon>
        <taxon>Australozyma</taxon>
    </lineage>
</organism>
<feature type="compositionally biased region" description="Polar residues" evidence="5">
    <location>
        <begin position="549"/>
        <end position="569"/>
    </location>
</feature>
<evidence type="ECO:0000256" key="1">
    <source>
        <dbReference type="ARBA" id="ARBA00022723"/>
    </source>
</evidence>
<dbReference type="GO" id="GO:0043130">
    <property type="term" value="F:ubiquitin binding"/>
    <property type="evidence" value="ECO:0007669"/>
    <property type="project" value="TreeGrafter"/>
</dbReference>
<dbReference type="GO" id="GO:0008270">
    <property type="term" value="F:zinc ion binding"/>
    <property type="evidence" value="ECO:0007669"/>
    <property type="project" value="UniProtKB-KW"/>
</dbReference>
<dbReference type="GO" id="GO:0006623">
    <property type="term" value="P:protein targeting to vacuole"/>
    <property type="evidence" value="ECO:0007669"/>
    <property type="project" value="TreeGrafter"/>
</dbReference>
<feature type="region of interest" description="Disordered" evidence="5">
    <location>
        <begin position="252"/>
        <end position="271"/>
    </location>
</feature>
<feature type="region of interest" description="Disordered" evidence="5">
    <location>
        <begin position="549"/>
        <end position="593"/>
    </location>
</feature>
<dbReference type="GeneID" id="88171773"/>
<feature type="region of interest" description="Disordered" evidence="5">
    <location>
        <begin position="701"/>
        <end position="756"/>
    </location>
</feature>
<evidence type="ECO:0000313" key="8">
    <source>
        <dbReference type="Proteomes" id="UP001338582"/>
    </source>
</evidence>
<evidence type="ECO:0000256" key="5">
    <source>
        <dbReference type="SAM" id="MobiDB-lite"/>
    </source>
</evidence>
<feature type="compositionally biased region" description="Polar residues" evidence="5">
    <location>
        <begin position="62"/>
        <end position="72"/>
    </location>
</feature>
<reference evidence="7 8" key="1">
    <citation type="submission" date="2023-10" db="EMBL/GenBank/DDBJ databases">
        <title>Draft Genome Sequence of Candida saopaulonensis from a very Premature Infant with Sepsis.</title>
        <authorList>
            <person name="Ning Y."/>
            <person name="Dai R."/>
            <person name="Xiao M."/>
            <person name="Xu Y."/>
            <person name="Yan Q."/>
            <person name="Zhang L."/>
        </authorList>
    </citation>
    <scope>NUCLEOTIDE SEQUENCE [LARGE SCALE GENOMIC DNA]</scope>
    <source>
        <strain evidence="7 8">19XY460</strain>
    </source>
</reference>
<dbReference type="InterPro" id="IPR000306">
    <property type="entry name" value="Znf_FYVE"/>
</dbReference>
<keyword evidence="2 4" id="KW-0863">Zinc-finger</keyword>
<feature type="region of interest" description="Disordered" evidence="5">
    <location>
        <begin position="283"/>
        <end position="306"/>
    </location>
</feature>
<dbReference type="Gene3D" id="3.30.40.10">
    <property type="entry name" value="Zinc/RING finger domain, C3HC4 (zinc finger)"/>
    <property type="match status" value="1"/>
</dbReference>
<dbReference type="SMART" id="SM00064">
    <property type="entry name" value="FYVE"/>
    <property type="match status" value="1"/>
</dbReference>
<dbReference type="GO" id="GO:0032266">
    <property type="term" value="F:phosphatidylinositol-3-phosphate binding"/>
    <property type="evidence" value="ECO:0007669"/>
    <property type="project" value="UniProtKB-ARBA"/>
</dbReference>
<evidence type="ECO:0000259" key="6">
    <source>
        <dbReference type="PROSITE" id="PS50178"/>
    </source>
</evidence>
<keyword evidence="8" id="KW-1185">Reference proteome</keyword>
<dbReference type="AlphaFoldDB" id="A0AAX4H4M9"/>
<dbReference type="KEGG" id="asau:88171773"/>
<dbReference type="Proteomes" id="UP001338582">
    <property type="component" value="Chromosome 1"/>
</dbReference>
<evidence type="ECO:0000256" key="4">
    <source>
        <dbReference type="PROSITE-ProRule" id="PRU00091"/>
    </source>
</evidence>
<dbReference type="PANTHER" id="PTHR47794:SF1">
    <property type="entry name" value="VACUOLAR PROTEIN SORTING-ASSOCIATED PROTEIN 27"/>
    <property type="match status" value="1"/>
</dbReference>
<feature type="compositionally biased region" description="Basic and acidic residues" evidence="5">
    <location>
        <begin position="78"/>
        <end position="87"/>
    </location>
</feature>
<dbReference type="GO" id="GO:0043328">
    <property type="term" value="P:protein transport to vacuole involved in ubiquitin-dependent protein catabolic process via the multivesicular body sorting pathway"/>
    <property type="evidence" value="ECO:0007669"/>
    <property type="project" value="TreeGrafter"/>
</dbReference>
<dbReference type="InterPro" id="IPR011011">
    <property type="entry name" value="Znf_FYVE_PHD"/>
</dbReference>
<dbReference type="InterPro" id="IPR013083">
    <property type="entry name" value="Znf_RING/FYVE/PHD"/>
</dbReference>
<dbReference type="EMBL" id="CP138894">
    <property type="protein sequence ID" value="WPK23464.1"/>
    <property type="molecule type" value="Genomic_DNA"/>
</dbReference>
<protein>
    <recommendedName>
        <fullName evidence="6">FYVE-type domain-containing protein</fullName>
    </recommendedName>
</protein>
<feature type="compositionally biased region" description="Basic and acidic residues" evidence="5">
    <location>
        <begin position="701"/>
        <end position="710"/>
    </location>
</feature>
<feature type="region of interest" description="Disordered" evidence="5">
    <location>
        <begin position="1"/>
        <end position="34"/>
    </location>
</feature>
<dbReference type="PROSITE" id="PS50178">
    <property type="entry name" value="ZF_FYVE"/>
    <property type="match status" value="1"/>
</dbReference>